<sequence>MTTPLIKDRPVGGCCGATVKFDGASPAYRRILLAVIAVNAVAFVAVAGGALFQGSASLGANALDFLADSATYAISLWAIGKSVRIRSGAAVLKGVSLGLLAIFILGFAVWRAVSGAPPEGTVITSLGLFGFLANAVAAVLLVRHREGDANVRSVWLCTRNDLIQSLVVATAGGLVWLTASRWPDLIAGALLALVFLQSAWSIIRQSQQELRADANAPARAA</sequence>
<dbReference type="EMBL" id="CP119180">
    <property type="protein sequence ID" value="WOB79906.1"/>
    <property type="molecule type" value="Genomic_DNA"/>
</dbReference>
<gene>
    <name evidence="1" type="ORF">PZA08_06960</name>
</gene>
<evidence type="ECO:0000313" key="2">
    <source>
        <dbReference type="Proteomes" id="UP001302493"/>
    </source>
</evidence>
<proteinExistence type="predicted"/>
<organism evidence="1 2">
    <name type="scientific">Brevundimonas nasdae</name>
    <dbReference type="NCBI Taxonomy" id="172043"/>
    <lineage>
        <taxon>Bacteria</taxon>
        <taxon>Pseudomonadati</taxon>
        <taxon>Pseudomonadota</taxon>
        <taxon>Alphaproteobacteria</taxon>
        <taxon>Caulobacterales</taxon>
        <taxon>Caulobacteraceae</taxon>
        <taxon>Brevundimonas</taxon>
    </lineage>
</organism>
<accession>A0ACD4VRQ2</accession>
<keyword evidence="2" id="KW-1185">Reference proteome</keyword>
<evidence type="ECO:0000313" key="1">
    <source>
        <dbReference type="EMBL" id="WOB79906.1"/>
    </source>
</evidence>
<dbReference type="Proteomes" id="UP001302493">
    <property type="component" value="Chromosome"/>
</dbReference>
<protein>
    <submittedName>
        <fullName evidence="1">Cation transporter</fullName>
    </submittedName>
</protein>
<reference evidence="1" key="1">
    <citation type="submission" date="2023-03" db="EMBL/GenBank/DDBJ databases">
        <title>Genome sequence of Brevundimonas nasdae SJTX8.</title>
        <authorList>
            <person name="Liang R."/>
        </authorList>
    </citation>
    <scope>NUCLEOTIDE SEQUENCE</scope>
    <source>
        <strain evidence="1">X8</strain>
    </source>
</reference>
<name>A0ACD4VRQ2_9CAUL</name>